<evidence type="ECO:0000313" key="2">
    <source>
        <dbReference type="EMBL" id="OQP62751.1"/>
    </source>
</evidence>
<dbReference type="RefSeq" id="WP_081148729.1">
    <property type="nucleotide sequence ID" value="NZ_LVYD01000049.1"/>
</dbReference>
<dbReference type="Gene3D" id="2.60.40.1930">
    <property type="match status" value="1"/>
</dbReference>
<dbReference type="SUPFAM" id="SSF56935">
    <property type="entry name" value="Porins"/>
    <property type="match status" value="1"/>
</dbReference>
<organism evidence="2 3">
    <name type="scientific">Niastella vici</name>
    <dbReference type="NCBI Taxonomy" id="1703345"/>
    <lineage>
        <taxon>Bacteria</taxon>
        <taxon>Pseudomonadati</taxon>
        <taxon>Bacteroidota</taxon>
        <taxon>Chitinophagia</taxon>
        <taxon>Chitinophagales</taxon>
        <taxon>Chitinophagaceae</taxon>
        <taxon>Niastella</taxon>
    </lineage>
</organism>
<comment type="caution">
    <text evidence="2">The sequence shown here is derived from an EMBL/GenBank/DDBJ whole genome shotgun (WGS) entry which is preliminary data.</text>
</comment>
<evidence type="ECO:0000256" key="1">
    <source>
        <dbReference type="SAM" id="SignalP"/>
    </source>
</evidence>
<feature type="signal peptide" evidence="1">
    <location>
        <begin position="1"/>
        <end position="19"/>
    </location>
</feature>
<protein>
    <recommendedName>
        <fullName evidence="4">Macroglobulin domain-containing protein</fullName>
    </recommendedName>
</protein>
<feature type="chain" id="PRO_5012235465" description="Macroglobulin domain-containing protein" evidence="1">
    <location>
        <begin position="20"/>
        <end position="821"/>
    </location>
</feature>
<dbReference type="EMBL" id="LVYD01000049">
    <property type="protein sequence ID" value="OQP62751.1"/>
    <property type="molecule type" value="Genomic_DNA"/>
</dbReference>
<sequence>MKAALTVILLFTFATHLLAQTPGLSPDSALAALRNNYPQEKVFLQTDKSYYFPGETIWMKAWCTLDGAPTYLSRILYVDLVNSQGEVISKKMYKLDNLGSTPADLEILPAVKSGNYTINAYTLWMLNFPQFVYHRNIYIYNPATYQKSPGIASGINLQFFPEGGELIACTKSRMAFMATDNNGWPVSVQGTVADNTGKEQARFSTQHDGMGVLEIEVETGKTYTATIDNQRAPYKLPAVKEEGIALRVENSNPNRAFVLLSRAEKNKEKYNQLKVVAQMYHQVVFKAGLNFDEGQMAAPIPKKNLPPGIMQITVFDARNNPLAERLMFVENYKLIAPAINTDTLNTKPRGKNQFSFSVNEINAATLSCLVTSDISGVSDTVEDNIASSFLLTTDLPGTINNPGYYFKNKEPQTLQHLDLLLMTRGWRRFEWKRIMQNDYITLKYPVESAISFSGKVTKSDRREPVKEGRVSFIIKGDDSTSLLAEATLTDKGEFLLNNVNYMKSAAVAYMGTNSKREAFVVDVKLNPSYIDSLHQSLYKPGFDLDTIDLAARKNALATYIDRHMILTDTSAFKNAKILQGVVVTGKKVSKEDSLNREYAGGPFLMGKAIDPSNFKYARSIWQVIQQTVPGVTVEGNPFDPKVSFNRFGGLGNEDLSVNAGTSSDGSISNDIVMQTNGIAYYLNEVNVSKDIINTLSVEDVALIKVLQHSGAVLGAAQGVIALYTKKGVAVNKQPFEKSYTVVKREGYAVVRQFYSADYTLNPDVKETDNRHTLYWNGKINPSKDGKYRFRFFNNDSSKQFRLVIQGIDKDGQLIYTEKLIQ</sequence>
<dbReference type="AlphaFoldDB" id="A0A1V9FWL8"/>
<accession>A0A1V9FWL8</accession>
<name>A0A1V9FWL8_9BACT</name>
<proteinExistence type="predicted"/>
<dbReference type="OrthoDB" id="679547at2"/>
<keyword evidence="1" id="KW-0732">Signal</keyword>
<reference evidence="2 3" key="1">
    <citation type="submission" date="2016-03" db="EMBL/GenBank/DDBJ databases">
        <title>Niastella vici sp. nov., isolated from farmland soil.</title>
        <authorList>
            <person name="Chen L."/>
            <person name="Wang D."/>
            <person name="Yang S."/>
            <person name="Wang G."/>
        </authorList>
    </citation>
    <scope>NUCLEOTIDE SEQUENCE [LARGE SCALE GENOMIC DNA]</scope>
    <source>
        <strain evidence="2 3">DJ57</strain>
    </source>
</reference>
<evidence type="ECO:0008006" key="4">
    <source>
        <dbReference type="Google" id="ProtNLM"/>
    </source>
</evidence>
<dbReference type="STRING" id="1703345.A3860_27480"/>
<evidence type="ECO:0000313" key="3">
    <source>
        <dbReference type="Proteomes" id="UP000192796"/>
    </source>
</evidence>
<dbReference type="Proteomes" id="UP000192796">
    <property type="component" value="Unassembled WGS sequence"/>
</dbReference>
<keyword evidence="3" id="KW-1185">Reference proteome</keyword>
<gene>
    <name evidence="2" type="ORF">A3860_27480</name>
</gene>